<accession>A0A7X1KB81</accession>
<evidence type="ECO:0000259" key="3">
    <source>
        <dbReference type="PROSITE" id="PS50977"/>
    </source>
</evidence>
<dbReference type="PANTHER" id="PTHR43479:SF11">
    <property type="entry name" value="ACREF_ENVCD OPERON REPRESSOR-RELATED"/>
    <property type="match status" value="1"/>
</dbReference>
<dbReference type="PANTHER" id="PTHR43479">
    <property type="entry name" value="ACREF/ENVCD OPERON REPRESSOR-RELATED"/>
    <property type="match status" value="1"/>
</dbReference>
<evidence type="ECO:0000256" key="1">
    <source>
        <dbReference type="ARBA" id="ARBA00023125"/>
    </source>
</evidence>
<comment type="caution">
    <text evidence="4">The sequence shown here is derived from an EMBL/GenBank/DDBJ whole genome shotgun (WGS) entry which is preliminary data.</text>
</comment>
<keyword evidence="5" id="KW-1185">Reference proteome</keyword>
<dbReference type="Proteomes" id="UP000520156">
    <property type="component" value="Unassembled WGS sequence"/>
</dbReference>
<name>A0A7X1KB81_9SPHN</name>
<dbReference type="InterPro" id="IPR001647">
    <property type="entry name" value="HTH_TetR"/>
</dbReference>
<evidence type="ECO:0000256" key="2">
    <source>
        <dbReference type="PROSITE-ProRule" id="PRU00335"/>
    </source>
</evidence>
<evidence type="ECO:0000313" key="4">
    <source>
        <dbReference type="EMBL" id="MBC2650928.1"/>
    </source>
</evidence>
<dbReference type="PROSITE" id="PS50977">
    <property type="entry name" value="HTH_TETR_2"/>
    <property type="match status" value="1"/>
</dbReference>
<dbReference type="GO" id="GO:0003677">
    <property type="term" value="F:DNA binding"/>
    <property type="evidence" value="ECO:0007669"/>
    <property type="project" value="UniProtKB-UniRule"/>
</dbReference>
<gene>
    <name evidence="4" type="ORF">H7F49_04365</name>
</gene>
<dbReference type="EMBL" id="JACLAU010000003">
    <property type="protein sequence ID" value="MBC2650928.1"/>
    <property type="molecule type" value="Genomic_DNA"/>
</dbReference>
<dbReference type="RefSeq" id="WP_185682342.1">
    <property type="nucleotide sequence ID" value="NZ_JACLAU010000003.1"/>
</dbReference>
<feature type="domain" description="HTH tetR-type" evidence="3">
    <location>
        <begin position="19"/>
        <end position="79"/>
    </location>
</feature>
<organism evidence="4 5">
    <name type="scientific">Novosphingobium aerophilum</name>
    <dbReference type="NCBI Taxonomy" id="2839843"/>
    <lineage>
        <taxon>Bacteria</taxon>
        <taxon>Pseudomonadati</taxon>
        <taxon>Pseudomonadota</taxon>
        <taxon>Alphaproteobacteria</taxon>
        <taxon>Sphingomonadales</taxon>
        <taxon>Sphingomonadaceae</taxon>
        <taxon>Novosphingobium</taxon>
    </lineage>
</organism>
<dbReference type="Pfam" id="PF00440">
    <property type="entry name" value="TetR_N"/>
    <property type="match status" value="1"/>
</dbReference>
<dbReference type="Gene3D" id="1.10.357.10">
    <property type="entry name" value="Tetracycline Repressor, domain 2"/>
    <property type="match status" value="1"/>
</dbReference>
<evidence type="ECO:0000313" key="5">
    <source>
        <dbReference type="Proteomes" id="UP000520156"/>
    </source>
</evidence>
<reference evidence="4 5" key="1">
    <citation type="submission" date="2020-08" db="EMBL/GenBank/DDBJ databases">
        <title>The genome sequence of Novosphingobium flavum 4Y4.</title>
        <authorList>
            <person name="Liu Y."/>
        </authorList>
    </citation>
    <scope>NUCLEOTIDE SEQUENCE [LARGE SCALE GENOMIC DNA]</scope>
    <source>
        <strain evidence="4 5">4Y4</strain>
    </source>
</reference>
<feature type="DNA-binding region" description="H-T-H motif" evidence="2">
    <location>
        <begin position="42"/>
        <end position="61"/>
    </location>
</feature>
<keyword evidence="1 2" id="KW-0238">DNA-binding</keyword>
<protein>
    <submittedName>
        <fullName evidence="4">TetR/AcrR family transcriptional regulator</fullName>
    </submittedName>
</protein>
<dbReference type="InterPro" id="IPR050624">
    <property type="entry name" value="HTH-type_Tx_Regulator"/>
</dbReference>
<sequence length="199" mass="22593">MTDTRARQRMSRPDDARAIRSREALQAALLALLGECAFHEVTIRDITTRAGVSYPTFFRRYGTKEELLKDIAAGEVRRLLGATVPNMQRASPEESLILLCGYVHERRTLWKALLTTQAAGAMRVEFARIFAEIGNSQDLERKNPWLPVSLVSRFVASGVFEILAWWLSQEDDYPVRNVVTFLTQLIVEPTLVSRDVKLD</sequence>
<dbReference type="AlphaFoldDB" id="A0A7X1KB81"/>
<proteinExistence type="predicted"/>
<dbReference type="InterPro" id="IPR009057">
    <property type="entry name" value="Homeodomain-like_sf"/>
</dbReference>
<dbReference type="SUPFAM" id="SSF46689">
    <property type="entry name" value="Homeodomain-like"/>
    <property type="match status" value="1"/>
</dbReference>